<feature type="region of interest" description="Disordered" evidence="1">
    <location>
        <begin position="90"/>
        <end position="126"/>
    </location>
</feature>
<evidence type="ECO:0000313" key="2">
    <source>
        <dbReference type="EMBL" id="KAI7837218.1"/>
    </source>
</evidence>
<feature type="region of interest" description="Disordered" evidence="1">
    <location>
        <begin position="1"/>
        <end position="46"/>
    </location>
</feature>
<dbReference type="AlphaFoldDB" id="A0AAD5DIZ8"/>
<proteinExistence type="predicted"/>
<dbReference type="Proteomes" id="UP001205105">
    <property type="component" value="Unassembled WGS sequence"/>
</dbReference>
<feature type="compositionally biased region" description="Basic and acidic residues" evidence="1">
    <location>
        <begin position="37"/>
        <end position="46"/>
    </location>
</feature>
<dbReference type="EMBL" id="JADXDR010000160">
    <property type="protein sequence ID" value="KAI7837218.1"/>
    <property type="molecule type" value="Genomic_DNA"/>
</dbReference>
<name>A0AAD5DIZ8_9CHLO</name>
<sequence length="126" mass="13882">MLQSCPKNQQVHEKAEVGPETPSRAGPVCAPSEETTDAWKKAEAETVRAEHAAQRAEMVACEADRLAAEAAAAKGLTSDAARKAQELREQQEALEGETRRRAQEALDLDRQLEHARRAAKVAERRR</sequence>
<gene>
    <name evidence="2" type="ORF">COHA_008944</name>
</gene>
<evidence type="ECO:0000313" key="3">
    <source>
        <dbReference type="Proteomes" id="UP001205105"/>
    </source>
</evidence>
<protein>
    <submittedName>
        <fullName evidence="2">Uncharacterized protein</fullName>
    </submittedName>
</protein>
<reference evidence="2" key="1">
    <citation type="submission" date="2020-11" db="EMBL/GenBank/DDBJ databases">
        <title>Chlorella ohadii genome sequencing and assembly.</title>
        <authorList>
            <person name="Murik O."/>
            <person name="Treves H."/>
            <person name="Kedem I."/>
            <person name="Shotland Y."/>
            <person name="Kaplan A."/>
        </authorList>
    </citation>
    <scope>NUCLEOTIDE SEQUENCE</scope>
    <source>
        <strain evidence="2">1</strain>
    </source>
</reference>
<evidence type="ECO:0000256" key="1">
    <source>
        <dbReference type="SAM" id="MobiDB-lite"/>
    </source>
</evidence>
<organism evidence="2 3">
    <name type="scientific">Chlorella ohadii</name>
    <dbReference type="NCBI Taxonomy" id="2649997"/>
    <lineage>
        <taxon>Eukaryota</taxon>
        <taxon>Viridiplantae</taxon>
        <taxon>Chlorophyta</taxon>
        <taxon>core chlorophytes</taxon>
        <taxon>Trebouxiophyceae</taxon>
        <taxon>Chlorellales</taxon>
        <taxon>Chlorellaceae</taxon>
        <taxon>Chlorella clade</taxon>
        <taxon>Chlorella</taxon>
    </lineage>
</organism>
<comment type="caution">
    <text evidence="2">The sequence shown here is derived from an EMBL/GenBank/DDBJ whole genome shotgun (WGS) entry which is preliminary data.</text>
</comment>
<accession>A0AAD5DIZ8</accession>
<keyword evidence="3" id="KW-1185">Reference proteome</keyword>